<keyword evidence="4" id="KW-1185">Reference proteome</keyword>
<dbReference type="PANTHER" id="PTHR34606:SF4">
    <property type="entry name" value="OUTER MEMBRANE LIPOPROTEIN DOLP"/>
    <property type="match status" value="1"/>
</dbReference>
<dbReference type="InterPro" id="IPR014004">
    <property type="entry name" value="Transpt-assoc_nodulatn_dom_bac"/>
</dbReference>
<feature type="domain" description="BON" evidence="2">
    <location>
        <begin position="81"/>
        <end position="149"/>
    </location>
</feature>
<comment type="caution">
    <text evidence="3">The sequence shown here is derived from an EMBL/GenBank/DDBJ whole genome shotgun (WGS) entry which is preliminary data.</text>
</comment>
<dbReference type="OrthoDB" id="870892at2"/>
<dbReference type="Pfam" id="PF04972">
    <property type="entry name" value="BON"/>
    <property type="match status" value="3"/>
</dbReference>
<dbReference type="Proteomes" id="UP000220922">
    <property type="component" value="Unassembled WGS sequence"/>
</dbReference>
<evidence type="ECO:0000256" key="1">
    <source>
        <dbReference type="ARBA" id="ARBA00022729"/>
    </source>
</evidence>
<accession>A0A2H3L7Y5</accession>
<evidence type="ECO:0000313" key="3">
    <source>
        <dbReference type="EMBL" id="PDW01341.1"/>
    </source>
</evidence>
<feature type="domain" description="BON" evidence="2">
    <location>
        <begin position="6"/>
        <end position="74"/>
    </location>
</feature>
<dbReference type="RefSeq" id="WP_097650357.1">
    <property type="nucleotide sequence ID" value="NZ_LYXE01000008.1"/>
</dbReference>
<dbReference type="EMBL" id="LYXE01000008">
    <property type="protein sequence ID" value="PDW01341.1"/>
    <property type="molecule type" value="Genomic_DNA"/>
</dbReference>
<sequence length="221" mass="24262">MPSFKSDRQIQDDVRDELTWDPEVTITDIGVTVKDGVVTLRGAVVLSSEKWAAERDALRIGGVRGLMNELTIEPVRGQRYADDEIARHLADALHFDSSVLSDCIQITVEDGWVTLRGTTDWYYQRSAAEANAWRIADVKGVDNEITIVQPHVSASDIEAGIRKALDRSAAIDASAIAIFVEGSHVTLAGTVQSWAEFNTARDVAWRAKGVTTVANDIVIRE</sequence>
<feature type="domain" description="BON" evidence="2">
    <location>
        <begin position="153"/>
        <end position="221"/>
    </location>
</feature>
<dbReference type="Gene3D" id="3.30.1340.30">
    <property type="match status" value="3"/>
</dbReference>
<dbReference type="AlphaFoldDB" id="A0A2H3L7Y5"/>
<dbReference type="SMART" id="SM00749">
    <property type="entry name" value="BON"/>
    <property type="match status" value="3"/>
</dbReference>
<name>A0A2H3L7Y5_9CHLR</name>
<organism evidence="3 4">
    <name type="scientific">Candidatus Chloroploca asiatica</name>
    <dbReference type="NCBI Taxonomy" id="1506545"/>
    <lineage>
        <taxon>Bacteria</taxon>
        <taxon>Bacillati</taxon>
        <taxon>Chloroflexota</taxon>
        <taxon>Chloroflexia</taxon>
        <taxon>Chloroflexales</taxon>
        <taxon>Chloroflexineae</taxon>
        <taxon>Oscillochloridaceae</taxon>
        <taxon>Candidatus Chloroploca</taxon>
    </lineage>
</organism>
<evidence type="ECO:0000313" key="4">
    <source>
        <dbReference type="Proteomes" id="UP000220922"/>
    </source>
</evidence>
<dbReference type="InterPro" id="IPR051686">
    <property type="entry name" value="Lipoprotein_DolP"/>
</dbReference>
<reference evidence="3 4" key="1">
    <citation type="submission" date="2016-05" db="EMBL/GenBank/DDBJ databases">
        <authorList>
            <person name="Lavstsen T."/>
            <person name="Jespersen J.S."/>
        </authorList>
    </citation>
    <scope>NUCLEOTIDE SEQUENCE [LARGE SCALE GENOMIC DNA]</scope>
    <source>
        <strain evidence="3 4">B7-9</strain>
    </source>
</reference>
<dbReference type="PANTHER" id="PTHR34606">
    <property type="entry name" value="BON DOMAIN-CONTAINING PROTEIN"/>
    <property type="match status" value="1"/>
</dbReference>
<dbReference type="InterPro" id="IPR007055">
    <property type="entry name" value="BON_dom"/>
</dbReference>
<gene>
    <name evidence="3" type="ORF">A9Q02_21090</name>
</gene>
<keyword evidence="1" id="KW-0732">Signal</keyword>
<proteinExistence type="predicted"/>
<evidence type="ECO:0000259" key="2">
    <source>
        <dbReference type="PROSITE" id="PS50914"/>
    </source>
</evidence>
<protein>
    <recommendedName>
        <fullName evidence="2">BON domain-containing protein</fullName>
    </recommendedName>
</protein>
<dbReference type="PROSITE" id="PS50914">
    <property type="entry name" value="BON"/>
    <property type="match status" value="3"/>
</dbReference>